<keyword evidence="3" id="KW-0540">Nuclease</keyword>
<dbReference type="PANTHER" id="PTHR30255">
    <property type="entry name" value="SINGLE-STRANDED-DNA-SPECIFIC EXONUCLEASE RECJ"/>
    <property type="match status" value="1"/>
</dbReference>
<keyword evidence="6" id="KW-0175">Coiled coil</keyword>
<dbReference type="GO" id="GO:0008409">
    <property type="term" value="F:5'-3' exonuclease activity"/>
    <property type="evidence" value="ECO:0007669"/>
    <property type="project" value="InterPro"/>
</dbReference>
<feature type="domain" description="Single-stranded-DNA-specific exonuclease RecJ C-terminal" evidence="9">
    <location>
        <begin position="568"/>
        <end position="771"/>
    </location>
</feature>
<dbReference type="SUPFAM" id="SSF64182">
    <property type="entry name" value="DHH phosphoesterases"/>
    <property type="match status" value="1"/>
</dbReference>
<organism evidence="11 12">
    <name type="scientific">Alkalihalophilus pseudofirmus</name>
    <name type="common">Bacillus pseudofirmus</name>
    <dbReference type="NCBI Taxonomy" id="79885"/>
    <lineage>
        <taxon>Bacteria</taxon>
        <taxon>Bacillati</taxon>
        <taxon>Bacillota</taxon>
        <taxon>Bacilli</taxon>
        <taxon>Bacillales</taxon>
        <taxon>Bacillaceae</taxon>
        <taxon>Alkalihalophilus</taxon>
    </lineage>
</organism>
<dbReference type="Gene3D" id="3.90.1640.30">
    <property type="match status" value="1"/>
</dbReference>
<feature type="domain" description="RecJ OB" evidence="10">
    <location>
        <begin position="455"/>
        <end position="561"/>
    </location>
</feature>
<dbReference type="EMBL" id="JAWJAY010000001">
    <property type="protein sequence ID" value="MDV2883553.1"/>
    <property type="molecule type" value="Genomic_DNA"/>
</dbReference>
<dbReference type="InterPro" id="IPR003156">
    <property type="entry name" value="DHHA1_dom"/>
</dbReference>
<dbReference type="PANTHER" id="PTHR30255:SF2">
    <property type="entry name" value="SINGLE-STRANDED-DNA-SPECIFIC EXONUCLEASE RECJ"/>
    <property type="match status" value="1"/>
</dbReference>
<evidence type="ECO:0000259" key="9">
    <source>
        <dbReference type="Pfam" id="PF10141"/>
    </source>
</evidence>
<evidence type="ECO:0000256" key="2">
    <source>
        <dbReference type="ARBA" id="ARBA00019841"/>
    </source>
</evidence>
<keyword evidence="4" id="KW-0378">Hydrolase</keyword>
<dbReference type="NCBIfam" id="TIGR00644">
    <property type="entry name" value="recJ"/>
    <property type="match status" value="1"/>
</dbReference>
<dbReference type="InterPro" id="IPR041122">
    <property type="entry name" value="RecJ_OB"/>
</dbReference>
<dbReference type="Proteomes" id="UP001285636">
    <property type="component" value="Unassembled WGS sequence"/>
</dbReference>
<dbReference type="InterPro" id="IPR004610">
    <property type="entry name" value="RecJ"/>
</dbReference>
<evidence type="ECO:0000259" key="7">
    <source>
        <dbReference type="Pfam" id="PF01368"/>
    </source>
</evidence>
<dbReference type="RefSeq" id="WP_075683111.1">
    <property type="nucleotide sequence ID" value="NZ_CP144224.1"/>
</dbReference>
<feature type="coiled-coil region" evidence="6">
    <location>
        <begin position="300"/>
        <end position="327"/>
    </location>
</feature>
<evidence type="ECO:0000256" key="1">
    <source>
        <dbReference type="ARBA" id="ARBA00005915"/>
    </source>
</evidence>
<evidence type="ECO:0000259" key="8">
    <source>
        <dbReference type="Pfam" id="PF02272"/>
    </source>
</evidence>
<dbReference type="GO" id="GO:0003676">
    <property type="term" value="F:nucleic acid binding"/>
    <property type="evidence" value="ECO:0007669"/>
    <property type="project" value="InterPro"/>
</dbReference>
<dbReference type="GO" id="GO:0006310">
    <property type="term" value="P:DNA recombination"/>
    <property type="evidence" value="ECO:0007669"/>
    <property type="project" value="InterPro"/>
</dbReference>
<evidence type="ECO:0000256" key="3">
    <source>
        <dbReference type="ARBA" id="ARBA00022722"/>
    </source>
</evidence>
<dbReference type="Pfam" id="PF17768">
    <property type="entry name" value="RecJ_OB"/>
    <property type="match status" value="1"/>
</dbReference>
<evidence type="ECO:0000259" key="10">
    <source>
        <dbReference type="Pfam" id="PF17768"/>
    </source>
</evidence>
<dbReference type="InterPro" id="IPR051673">
    <property type="entry name" value="SSDNA_exonuclease_RecJ"/>
</dbReference>
<dbReference type="Gene3D" id="3.10.310.30">
    <property type="match status" value="1"/>
</dbReference>
<accession>A0AAJ2KTH9</accession>
<evidence type="ECO:0000313" key="12">
    <source>
        <dbReference type="Proteomes" id="UP001285636"/>
    </source>
</evidence>
<evidence type="ECO:0000313" key="11">
    <source>
        <dbReference type="EMBL" id="MDV2883553.1"/>
    </source>
</evidence>
<evidence type="ECO:0000256" key="6">
    <source>
        <dbReference type="SAM" id="Coils"/>
    </source>
</evidence>
<comment type="caution">
    <text evidence="11">The sequence shown here is derived from an EMBL/GenBank/DDBJ whole genome shotgun (WGS) entry which is preliminary data.</text>
</comment>
<reference evidence="11" key="1">
    <citation type="submission" date="2023-10" db="EMBL/GenBank/DDBJ databases">
        <title>Screening of Alkalihalophilus pseudofirmusBZ-TG-HK211 and Its Alleviation of Salt Stress on Rapeseed Growth.</title>
        <authorList>
            <person name="Zhao B."/>
            <person name="Guo T."/>
        </authorList>
    </citation>
    <scope>NUCLEOTIDE SEQUENCE</scope>
    <source>
        <strain evidence="11">BZ-TG-HK211</strain>
    </source>
</reference>
<gene>
    <name evidence="11" type="primary">recJ</name>
    <name evidence="11" type="ORF">RYX45_00065</name>
</gene>
<dbReference type="Pfam" id="PF02272">
    <property type="entry name" value="DHHA1"/>
    <property type="match status" value="1"/>
</dbReference>
<comment type="similarity">
    <text evidence="1">Belongs to the RecJ family.</text>
</comment>
<dbReference type="InterPro" id="IPR001667">
    <property type="entry name" value="DDH_dom"/>
</dbReference>
<sequence>MLRPKARWKIQEQDEHKAGRLVSELGVDELVAQLLVNRGIETPEAARTFLYTKEMTYHDPYLLKGMDKAVARIKEAIANQEKILIFGDYDADGVSSTSVMIYTLNELGAVFDYYIPNRFTEGYGPNEPALRRAKEEGYSLVVTVDTGISAVHEANVAKEIDLDFIVTDHHEAPPVLPEAYAIVNPKQPDCTYPFKGLAGVGVAFKVSQALLGRIPKELLDIVVIGTIADLVPLIDENRLMAKEGLKALESTSKPGLRALMKVCGIGQDALTGDHVGFGIGPRINAAGRLDSADPAVELMITNDSNEAEHLAAEIDSLNKQRQSIVNTITEEAVEVVESKYPPDENDVLIIAGAGWNAGVIGIVASRLVERFYRPTIVLSIDEEKGLAKGSARSIEGFDMFKELSKSRDILPHFGGHPMAAGLTMKESDLNLLRERLNNQAKEVLTEEDFKPLTKIDLSTTVDRISLTVIKQLEALAPFGVNNPTPKVMLEGVHIDQMRRIGSESNHLKMSFVQNGASLDGIGFHLGHLHDEISQTAKLSAIGTLSINEWNGHVKPQMMLEDLAVKEWQLFDWRSIKQKRLEDRLMEIPIDDRVLIFFKESTKEELGLQLDDLRKASDLTEMSGGFEGKYVVLLDVPNTREELSLLFKEQGTPSRIYTIFHQQDDSFFTTNPNRDQFKWFYAFLLKRKTFDVKKHGTDLAKHKGWSRHTIDFMSQVFLELGFVTIDNGVLSLSDAPEKKALDASITYQRKQEQAQIENQFVYSSYEELKQWFNRVIPRNEIDERQIKETV</sequence>
<feature type="domain" description="DDH" evidence="7">
    <location>
        <begin position="82"/>
        <end position="226"/>
    </location>
</feature>
<protein>
    <recommendedName>
        <fullName evidence="2">Single-stranded-DNA-specific exonuclease RecJ</fullName>
    </recommendedName>
</protein>
<evidence type="ECO:0000256" key="4">
    <source>
        <dbReference type="ARBA" id="ARBA00022801"/>
    </source>
</evidence>
<dbReference type="Pfam" id="PF10141">
    <property type="entry name" value="ssDNA-exonuc_C"/>
    <property type="match status" value="1"/>
</dbReference>
<dbReference type="GO" id="GO:0006281">
    <property type="term" value="P:DNA repair"/>
    <property type="evidence" value="ECO:0007669"/>
    <property type="project" value="InterPro"/>
</dbReference>
<proteinExistence type="inferred from homology"/>
<feature type="domain" description="DHHA1" evidence="8">
    <location>
        <begin position="347"/>
        <end position="441"/>
    </location>
</feature>
<dbReference type="InterPro" id="IPR018779">
    <property type="entry name" value="RecJ_C"/>
</dbReference>
<keyword evidence="5 11" id="KW-0269">Exonuclease</keyword>
<name>A0AAJ2KTH9_ALKPS</name>
<dbReference type="Pfam" id="PF01368">
    <property type="entry name" value="DHH"/>
    <property type="match status" value="1"/>
</dbReference>
<dbReference type="InterPro" id="IPR038763">
    <property type="entry name" value="DHH_sf"/>
</dbReference>
<dbReference type="AlphaFoldDB" id="A0AAJ2KTH9"/>
<evidence type="ECO:0000256" key="5">
    <source>
        <dbReference type="ARBA" id="ARBA00022839"/>
    </source>
</evidence>